<dbReference type="Proteomes" id="UP000012019">
    <property type="component" value="Unassembled WGS sequence"/>
</dbReference>
<accession>M7PH73</accession>
<name>M7PH73_9GAMM</name>
<dbReference type="EMBL" id="APHR01000029">
    <property type="protein sequence ID" value="EMR13240.1"/>
    <property type="molecule type" value="Genomic_DNA"/>
</dbReference>
<dbReference type="RefSeq" id="WP_009726219.1">
    <property type="nucleotide sequence ID" value="NZ_APHR01000029.1"/>
</dbReference>
<gene>
    <name evidence="1" type="ORF">MPL1_06079</name>
</gene>
<evidence type="ECO:0000313" key="2">
    <source>
        <dbReference type="Proteomes" id="UP000012019"/>
    </source>
</evidence>
<dbReference type="AlphaFoldDB" id="M7PH73"/>
<dbReference type="OrthoDB" id="5609356at2"/>
<sequence>MTKKWQELELRNIMQGLEEFATFISYRSHFGDMRVISVESVSSSDRQADNYHSADILAFRKKPADSQLNESPPLQQKIH</sequence>
<comment type="caution">
    <text evidence="1">The sequence shown here is derived from an EMBL/GenBank/DDBJ whole genome shotgun (WGS) entry which is preliminary data.</text>
</comment>
<evidence type="ECO:0000313" key="1">
    <source>
        <dbReference type="EMBL" id="EMR13240.1"/>
    </source>
</evidence>
<keyword evidence="2" id="KW-1185">Reference proteome</keyword>
<organism evidence="1 2">
    <name type="scientific">Methylophaga lonarensis MPL</name>
    <dbReference type="NCBI Taxonomy" id="1286106"/>
    <lineage>
        <taxon>Bacteria</taxon>
        <taxon>Pseudomonadati</taxon>
        <taxon>Pseudomonadota</taxon>
        <taxon>Gammaproteobacteria</taxon>
        <taxon>Thiotrichales</taxon>
        <taxon>Piscirickettsiaceae</taxon>
        <taxon>Methylophaga</taxon>
    </lineage>
</organism>
<reference evidence="1 2" key="1">
    <citation type="journal article" date="2013" name="Genome Announc.">
        <title>Draft Genome Sequence of Methylophaga lonarensis MPLT, a Haloalkaliphilic (Non-Methane-Utilizing) Methylotroph.</title>
        <authorList>
            <person name="Shetty S.A."/>
            <person name="Marathe N.P."/>
            <person name="Munot H."/>
            <person name="Antony C.P."/>
            <person name="Dhotre D.P."/>
            <person name="Murrell J.C."/>
            <person name="Shouche Y.S."/>
        </authorList>
    </citation>
    <scope>NUCLEOTIDE SEQUENCE [LARGE SCALE GENOMIC DNA]</scope>
    <source>
        <strain evidence="1 2">MPL</strain>
    </source>
</reference>
<protein>
    <submittedName>
        <fullName evidence="1">Uncharacterized protein</fullName>
    </submittedName>
</protein>
<dbReference type="PATRIC" id="fig|1286106.3.peg.1225"/>
<proteinExistence type="predicted"/>